<gene>
    <name evidence="1" type="ORF">NDU88_006155</name>
</gene>
<dbReference type="AlphaFoldDB" id="A0AAV7UK69"/>
<evidence type="ECO:0000313" key="2">
    <source>
        <dbReference type="Proteomes" id="UP001066276"/>
    </source>
</evidence>
<sequence length="106" mass="12178">MVVEVEDFEDILSQFERVFESSLGEAKEYMHNIKLKKGTKQVNHVVKKGPLAVRAKMKEMLQQMIEDKVIKLVEAMEWLSPVVVMRNLMDRSGSVSTYTASMRTLS</sequence>
<organism evidence="1 2">
    <name type="scientific">Pleurodeles waltl</name>
    <name type="common">Iberian ribbed newt</name>
    <dbReference type="NCBI Taxonomy" id="8319"/>
    <lineage>
        <taxon>Eukaryota</taxon>
        <taxon>Metazoa</taxon>
        <taxon>Chordata</taxon>
        <taxon>Craniata</taxon>
        <taxon>Vertebrata</taxon>
        <taxon>Euteleostomi</taxon>
        <taxon>Amphibia</taxon>
        <taxon>Batrachia</taxon>
        <taxon>Caudata</taxon>
        <taxon>Salamandroidea</taxon>
        <taxon>Salamandridae</taxon>
        <taxon>Pleurodelinae</taxon>
        <taxon>Pleurodeles</taxon>
    </lineage>
</organism>
<keyword evidence="2" id="KW-1185">Reference proteome</keyword>
<accession>A0AAV7UK69</accession>
<dbReference type="EMBL" id="JANPWB010000005">
    <property type="protein sequence ID" value="KAJ1189410.1"/>
    <property type="molecule type" value="Genomic_DNA"/>
</dbReference>
<name>A0AAV7UK69_PLEWA</name>
<comment type="caution">
    <text evidence="1">The sequence shown here is derived from an EMBL/GenBank/DDBJ whole genome shotgun (WGS) entry which is preliminary data.</text>
</comment>
<dbReference type="Proteomes" id="UP001066276">
    <property type="component" value="Chromosome 3_1"/>
</dbReference>
<protein>
    <submittedName>
        <fullName evidence="1">Uncharacterized protein</fullName>
    </submittedName>
</protein>
<reference evidence="1" key="1">
    <citation type="journal article" date="2022" name="bioRxiv">
        <title>Sequencing and chromosome-scale assembly of the giantPleurodeles waltlgenome.</title>
        <authorList>
            <person name="Brown T."/>
            <person name="Elewa A."/>
            <person name="Iarovenko S."/>
            <person name="Subramanian E."/>
            <person name="Araus A.J."/>
            <person name="Petzold A."/>
            <person name="Susuki M."/>
            <person name="Suzuki K.-i.T."/>
            <person name="Hayashi T."/>
            <person name="Toyoda A."/>
            <person name="Oliveira C."/>
            <person name="Osipova E."/>
            <person name="Leigh N.D."/>
            <person name="Simon A."/>
            <person name="Yun M.H."/>
        </authorList>
    </citation>
    <scope>NUCLEOTIDE SEQUENCE</scope>
    <source>
        <strain evidence="1">20211129_DDA</strain>
        <tissue evidence="1">Liver</tissue>
    </source>
</reference>
<proteinExistence type="predicted"/>
<evidence type="ECO:0000313" key="1">
    <source>
        <dbReference type="EMBL" id="KAJ1189410.1"/>
    </source>
</evidence>
<dbReference type="Gene3D" id="3.10.10.10">
    <property type="entry name" value="HIV Type 1 Reverse Transcriptase, subunit A, domain 1"/>
    <property type="match status" value="1"/>
</dbReference>